<organism evidence="6 7">
    <name type="scientific">Sinomicrobium pectinilyticum</name>
    <dbReference type="NCBI Taxonomy" id="1084421"/>
    <lineage>
        <taxon>Bacteria</taxon>
        <taxon>Pseudomonadati</taxon>
        <taxon>Bacteroidota</taxon>
        <taxon>Flavobacteriia</taxon>
        <taxon>Flavobacteriales</taxon>
        <taxon>Flavobacteriaceae</taxon>
        <taxon>Sinomicrobium</taxon>
    </lineage>
</organism>
<dbReference type="OrthoDB" id="9808930at2"/>
<feature type="transmembrane region" description="Helical" evidence="5">
    <location>
        <begin position="62"/>
        <end position="82"/>
    </location>
</feature>
<evidence type="ECO:0000256" key="4">
    <source>
        <dbReference type="ARBA" id="ARBA00023136"/>
    </source>
</evidence>
<evidence type="ECO:0000256" key="5">
    <source>
        <dbReference type="SAM" id="Phobius"/>
    </source>
</evidence>
<proteinExistence type="predicted"/>
<name>A0A3N0ES53_SINP1</name>
<keyword evidence="2 5" id="KW-0812">Transmembrane</keyword>
<dbReference type="RefSeq" id="WP_123215107.1">
    <property type="nucleotide sequence ID" value="NZ_RJTM01000029.1"/>
</dbReference>
<evidence type="ECO:0000256" key="3">
    <source>
        <dbReference type="ARBA" id="ARBA00022989"/>
    </source>
</evidence>
<dbReference type="AlphaFoldDB" id="A0A3N0ES53"/>
<evidence type="ECO:0000313" key="6">
    <source>
        <dbReference type="EMBL" id="RNL90730.1"/>
    </source>
</evidence>
<comment type="subcellular location">
    <subcellularLocation>
        <location evidence="1">Membrane</location>
        <topology evidence="1">Multi-pass membrane protein</topology>
    </subcellularLocation>
</comment>
<dbReference type="EMBL" id="RJTM01000029">
    <property type="protein sequence ID" value="RNL90730.1"/>
    <property type="molecule type" value="Genomic_DNA"/>
</dbReference>
<comment type="caution">
    <text evidence="6">The sequence shown here is derived from an EMBL/GenBank/DDBJ whole genome shotgun (WGS) entry which is preliminary data.</text>
</comment>
<sequence length="156" mass="17744">MESTITQNHKNVAAIIHASTFSKYIVPFGNFLLPLVLWMSNKKASPFVEHHGKQAINFQVSILLYSIVLGIAVLPLAFFTTWDFIGFHSLTDFDTINIDTGFRNIFNHSEHFVLWGVYGILCLCLFLFNVICTIVAAMRAHEGIAYRYPLTINFIK</sequence>
<keyword evidence="4 5" id="KW-0472">Membrane</keyword>
<gene>
    <name evidence="6" type="ORF">ED312_06045</name>
</gene>
<reference evidence="6 7" key="1">
    <citation type="submission" date="2018-10" db="EMBL/GenBank/DDBJ databases">
        <title>Sinomicrobium pectinilyticum sp. nov., a pectinase-producing bacterium isolated from alkaline and saline soil, and emended description of the genus Sinomicrobium.</title>
        <authorList>
            <person name="Cheng B."/>
            <person name="Li C."/>
            <person name="Lai Q."/>
            <person name="Du M."/>
            <person name="Shao Z."/>
            <person name="Xu P."/>
            <person name="Yang C."/>
        </authorList>
    </citation>
    <scope>NUCLEOTIDE SEQUENCE [LARGE SCALE GENOMIC DNA]</scope>
    <source>
        <strain evidence="6 7">5DNS001</strain>
    </source>
</reference>
<dbReference type="Pfam" id="PF09685">
    <property type="entry name" value="MamF_MmsF"/>
    <property type="match status" value="1"/>
</dbReference>
<dbReference type="Proteomes" id="UP000267469">
    <property type="component" value="Unassembled WGS sequence"/>
</dbReference>
<keyword evidence="7" id="KW-1185">Reference proteome</keyword>
<keyword evidence="3 5" id="KW-1133">Transmembrane helix</keyword>
<dbReference type="InterPro" id="IPR019109">
    <property type="entry name" value="MamF_MmsF"/>
</dbReference>
<accession>A0A3N0ES53</accession>
<protein>
    <submittedName>
        <fullName evidence="6">DUF4870 domain-containing protein</fullName>
    </submittedName>
</protein>
<evidence type="ECO:0000256" key="2">
    <source>
        <dbReference type="ARBA" id="ARBA00022692"/>
    </source>
</evidence>
<feature type="transmembrane region" description="Helical" evidence="5">
    <location>
        <begin position="112"/>
        <end position="137"/>
    </location>
</feature>
<feature type="transmembrane region" description="Helical" evidence="5">
    <location>
        <begin position="24"/>
        <end position="41"/>
    </location>
</feature>
<evidence type="ECO:0000256" key="1">
    <source>
        <dbReference type="ARBA" id="ARBA00004141"/>
    </source>
</evidence>
<evidence type="ECO:0000313" key="7">
    <source>
        <dbReference type="Proteomes" id="UP000267469"/>
    </source>
</evidence>